<comment type="caution">
    <text evidence="1">The sequence shown here is derived from an EMBL/GenBank/DDBJ whole genome shotgun (WGS) entry which is preliminary data.</text>
</comment>
<protein>
    <submittedName>
        <fullName evidence="1">Uncharacterized protein</fullName>
    </submittedName>
</protein>
<keyword evidence="2" id="KW-1185">Reference proteome</keyword>
<dbReference type="AlphaFoldDB" id="A0AAE1ATD2"/>
<organism evidence="1 2">
    <name type="scientific">Elysia crispata</name>
    <name type="common">lettuce slug</name>
    <dbReference type="NCBI Taxonomy" id="231223"/>
    <lineage>
        <taxon>Eukaryota</taxon>
        <taxon>Metazoa</taxon>
        <taxon>Spiralia</taxon>
        <taxon>Lophotrochozoa</taxon>
        <taxon>Mollusca</taxon>
        <taxon>Gastropoda</taxon>
        <taxon>Heterobranchia</taxon>
        <taxon>Euthyneura</taxon>
        <taxon>Panpulmonata</taxon>
        <taxon>Sacoglossa</taxon>
        <taxon>Placobranchoidea</taxon>
        <taxon>Plakobranchidae</taxon>
        <taxon>Elysia</taxon>
    </lineage>
</organism>
<name>A0AAE1ATD2_9GAST</name>
<dbReference type="Proteomes" id="UP001283361">
    <property type="component" value="Unassembled WGS sequence"/>
</dbReference>
<evidence type="ECO:0000313" key="1">
    <source>
        <dbReference type="EMBL" id="KAK3793414.1"/>
    </source>
</evidence>
<gene>
    <name evidence="1" type="ORF">RRG08_039219</name>
</gene>
<sequence length="86" mass="9312">MHLKSKTFLNAWTKFVSSLPRLVLADVGPGALLAEKFVILCHWSLKVSAWTKFVSSLPRLVLADVGPASAPSSAAVYSDGDPLFWP</sequence>
<accession>A0AAE1ATD2</accession>
<dbReference type="EMBL" id="JAWDGP010001251">
    <property type="protein sequence ID" value="KAK3793414.1"/>
    <property type="molecule type" value="Genomic_DNA"/>
</dbReference>
<proteinExistence type="predicted"/>
<reference evidence="1" key="1">
    <citation type="journal article" date="2023" name="G3 (Bethesda)">
        <title>A reference genome for the long-term kleptoplast-retaining sea slug Elysia crispata morphotype clarki.</title>
        <authorList>
            <person name="Eastman K.E."/>
            <person name="Pendleton A.L."/>
            <person name="Shaikh M.A."/>
            <person name="Suttiyut T."/>
            <person name="Ogas R."/>
            <person name="Tomko P."/>
            <person name="Gavelis G."/>
            <person name="Widhalm J.R."/>
            <person name="Wisecaver J.H."/>
        </authorList>
    </citation>
    <scope>NUCLEOTIDE SEQUENCE</scope>
    <source>
        <strain evidence="1">ECLA1</strain>
    </source>
</reference>
<evidence type="ECO:0000313" key="2">
    <source>
        <dbReference type="Proteomes" id="UP001283361"/>
    </source>
</evidence>